<organism evidence="1 2">
    <name type="scientific">Megasphaera stantonii</name>
    <dbReference type="NCBI Taxonomy" id="2144175"/>
    <lineage>
        <taxon>Bacteria</taxon>
        <taxon>Bacillati</taxon>
        <taxon>Bacillota</taxon>
        <taxon>Negativicutes</taxon>
        <taxon>Veillonellales</taxon>
        <taxon>Veillonellaceae</taxon>
        <taxon>Megasphaera</taxon>
    </lineage>
</organism>
<dbReference type="KEGG" id="meg:DKB62_01295"/>
<dbReference type="Gene3D" id="1.10.260.40">
    <property type="entry name" value="lambda repressor-like DNA-binding domains"/>
    <property type="match status" value="1"/>
</dbReference>
<dbReference type="SMART" id="SM00530">
    <property type="entry name" value="HTH_XRE"/>
    <property type="match status" value="1"/>
</dbReference>
<name>A0A346AWS0_9FIRM</name>
<dbReference type="OrthoDB" id="9808239at2"/>
<dbReference type="EMBL" id="CP029462">
    <property type="protein sequence ID" value="AXL20313.1"/>
    <property type="molecule type" value="Genomic_DNA"/>
</dbReference>
<dbReference type="SUPFAM" id="SSF47413">
    <property type="entry name" value="lambda repressor-like DNA-binding domains"/>
    <property type="match status" value="1"/>
</dbReference>
<evidence type="ECO:0000313" key="1">
    <source>
        <dbReference type="EMBL" id="AXL20313.1"/>
    </source>
</evidence>
<dbReference type="InterPro" id="IPR001387">
    <property type="entry name" value="Cro/C1-type_HTH"/>
</dbReference>
<dbReference type="PROSITE" id="PS50943">
    <property type="entry name" value="HTH_CROC1"/>
    <property type="match status" value="1"/>
</dbReference>
<reference evidence="1 2" key="1">
    <citation type="submission" date="2018-05" db="EMBL/GenBank/DDBJ databases">
        <title>Complete genome sequence of Megasphaera sp. AJH120T, isolated from the ceca of a chicken.</title>
        <authorList>
            <person name="Maki J."/>
            <person name="Looft T."/>
        </authorList>
    </citation>
    <scope>NUCLEOTIDE SEQUENCE [LARGE SCALE GENOMIC DNA]</scope>
    <source>
        <strain evidence="1 2">AJH120</strain>
    </source>
</reference>
<dbReference type="Proteomes" id="UP000254337">
    <property type="component" value="Chromosome"/>
</dbReference>
<dbReference type="AlphaFoldDB" id="A0A346AWS0"/>
<dbReference type="Pfam" id="PF01381">
    <property type="entry name" value="HTH_3"/>
    <property type="match status" value="1"/>
</dbReference>
<evidence type="ECO:0000313" key="2">
    <source>
        <dbReference type="Proteomes" id="UP000254337"/>
    </source>
</evidence>
<sequence>MDSDKKRELMLTSTETEIGKRFKAVRLSYGDDQITFAEKLGISQSYLSAIERGTRQPSVRVMKTLADMGFSIDWIYSGKSSDNLKSLKKRQADLAFIRDKLDAMTDDEVSFIRGWLEAFDSTHK</sequence>
<dbReference type="InterPro" id="IPR010982">
    <property type="entry name" value="Lambda_DNA-bd_dom_sf"/>
</dbReference>
<keyword evidence="2" id="KW-1185">Reference proteome</keyword>
<dbReference type="GO" id="GO:0003677">
    <property type="term" value="F:DNA binding"/>
    <property type="evidence" value="ECO:0007669"/>
    <property type="project" value="InterPro"/>
</dbReference>
<dbReference type="RefSeq" id="WP_107195987.1">
    <property type="nucleotide sequence ID" value="NZ_CALYAU010000003.1"/>
</dbReference>
<dbReference type="CDD" id="cd00093">
    <property type="entry name" value="HTH_XRE"/>
    <property type="match status" value="1"/>
</dbReference>
<accession>A0A346AWS0</accession>
<protein>
    <submittedName>
        <fullName evidence="1">XRE family transcriptional regulator</fullName>
    </submittedName>
</protein>
<gene>
    <name evidence="1" type="ORF">DKB62_01295</name>
</gene>
<proteinExistence type="predicted"/>